<dbReference type="Proteomes" id="UP001432161">
    <property type="component" value="Chromosome"/>
</dbReference>
<gene>
    <name evidence="1" type="ORF">OHN36_28605</name>
</gene>
<proteinExistence type="predicted"/>
<name>A0ABZ1VBL5_9ACTN</name>
<evidence type="ECO:0000313" key="1">
    <source>
        <dbReference type="EMBL" id="WUR40833.1"/>
    </source>
</evidence>
<reference evidence="1" key="1">
    <citation type="submission" date="2022-10" db="EMBL/GenBank/DDBJ databases">
        <title>The complete genomes of actinobacterial strains from the NBC collection.</title>
        <authorList>
            <person name="Joergensen T.S."/>
            <person name="Alvarez Arevalo M."/>
            <person name="Sterndorff E.B."/>
            <person name="Faurdal D."/>
            <person name="Vuksanovic O."/>
            <person name="Mourched A.-S."/>
            <person name="Charusanti P."/>
            <person name="Shaw S."/>
            <person name="Blin K."/>
            <person name="Weber T."/>
        </authorList>
    </citation>
    <scope>NUCLEOTIDE SEQUENCE</scope>
    <source>
        <strain evidence="1">NBC_00489</strain>
    </source>
</reference>
<organism evidence="1 2">
    <name type="scientific">Streptomyces griseoaurantiacus</name>
    <dbReference type="NCBI Taxonomy" id="68213"/>
    <lineage>
        <taxon>Bacteria</taxon>
        <taxon>Bacillati</taxon>
        <taxon>Actinomycetota</taxon>
        <taxon>Actinomycetes</taxon>
        <taxon>Kitasatosporales</taxon>
        <taxon>Streptomycetaceae</taxon>
        <taxon>Streptomyces</taxon>
        <taxon>Streptomyces aurantiacus group</taxon>
    </lineage>
</organism>
<keyword evidence="2" id="KW-1185">Reference proteome</keyword>
<dbReference type="EMBL" id="CP108330">
    <property type="protein sequence ID" value="WUR40833.1"/>
    <property type="molecule type" value="Genomic_DNA"/>
</dbReference>
<sequence>MELWPERRREALALLSRARRQRRHGAVRIVVRHLHKIASARHTAEDIAHILAMRDRQPWAQYELALWMYERLETTEEGLPPLESIPDEVFALMEAAAAHHQDARRLWGQLLSRMGREYEAREALFAAVDSGDYTIVIHGELGEHLFPDQPTKAEQLKMYGLTAEGEPHDVW</sequence>
<accession>A0ABZ1VBL5</accession>
<protein>
    <submittedName>
        <fullName evidence="1">Uncharacterized protein</fullName>
    </submittedName>
</protein>
<evidence type="ECO:0000313" key="2">
    <source>
        <dbReference type="Proteomes" id="UP001432161"/>
    </source>
</evidence>